<proteinExistence type="predicted"/>
<sequence length="562" mass="64118">MSKDIGDNLDWARQLGCPPSALTDDVKKILNHGIMNFVWDEISSVIQPVEDVVESRKNLLLSRLQTQAPVPAIQHLNKIKFIQSERALIKSQIDKTENECMATSDSLDEKGLKIAKLKNEQEKIKIKTGALKLKHKQINKELKSCTDLISKCNKLLPGSKHEIDEPSVNHCLTLVGLVSSRQDKHEAFKQIHEILGPVAVPELWDILLRKRMQDTEKFTRLQLGLENSDKSRSFDQIWKIGLATIESQIISAVLEAIMHSEKSNENIDNGTVLINKIMVNDSDDLLTWIMLNMEVAQQLSKCRTFQLYLEYFKNYNNERNHLSERESELMSDIYNICLQLDDYVTAIKNSSSSVKSGGQFLIKIKDKISGELAMIDALNSEDSSSCIEISLVSEITEFHKNTDVNALNKVMLLDKVGAYRYASACMSNILLVTPCITSAIPVFTSPLYHLINCLRNIMTNNLLKQKLEQINLEYANQHMISIKDSALDSSKENDIFELLDKIKYKNGLCQREIKNLEKLYDDWATQPVQEAMSVVDDTVNRLTYEEWVKRYSSLLFLMARNR</sequence>
<comment type="caution">
    <text evidence="1">The sequence shown here is derived from an EMBL/GenBank/DDBJ whole genome shotgun (WGS) entry which is preliminary data.</text>
</comment>
<dbReference type="AlphaFoldDB" id="A0AAV7IEY1"/>
<name>A0AAV7IEY1_COTGL</name>
<protein>
    <submittedName>
        <fullName evidence="1">Uncharacterized protein</fullName>
    </submittedName>
</protein>
<accession>A0AAV7IEY1</accession>
<keyword evidence="2" id="KW-1185">Reference proteome</keyword>
<dbReference type="Proteomes" id="UP000826195">
    <property type="component" value="Unassembled WGS sequence"/>
</dbReference>
<organism evidence="1 2">
    <name type="scientific">Cotesia glomerata</name>
    <name type="common">Lepidopteran parasitic wasp</name>
    <name type="synonym">Apanteles glomeratus</name>
    <dbReference type="NCBI Taxonomy" id="32391"/>
    <lineage>
        <taxon>Eukaryota</taxon>
        <taxon>Metazoa</taxon>
        <taxon>Ecdysozoa</taxon>
        <taxon>Arthropoda</taxon>
        <taxon>Hexapoda</taxon>
        <taxon>Insecta</taxon>
        <taxon>Pterygota</taxon>
        <taxon>Neoptera</taxon>
        <taxon>Endopterygota</taxon>
        <taxon>Hymenoptera</taxon>
        <taxon>Apocrita</taxon>
        <taxon>Ichneumonoidea</taxon>
        <taxon>Braconidae</taxon>
        <taxon>Microgastrinae</taxon>
        <taxon>Cotesia</taxon>
    </lineage>
</organism>
<dbReference type="EMBL" id="JAHXZJ010001864">
    <property type="protein sequence ID" value="KAH0550810.1"/>
    <property type="molecule type" value="Genomic_DNA"/>
</dbReference>
<evidence type="ECO:0000313" key="1">
    <source>
        <dbReference type="EMBL" id="KAH0550810.1"/>
    </source>
</evidence>
<reference evidence="1 2" key="1">
    <citation type="journal article" date="2021" name="J. Hered.">
        <title>A chromosome-level genome assembly of the parasitoid wasp, Cotesia glomerata (Hymenoptera: Braconidae).</title>
        <authorList>
            <person name="Pinto B.J."/>
            <person name="Weis J.J."/>
            <person name="Gamble T."/>
            <person name="Ode P.J."/>
            <person name="Paul R."/>
            <person name="Zaspel J.M."/>
        </authorList>
    </citation>
    <scope>NUCLEOTIDE SEQUENCE [LARGE SCALE GENOMIC DNA]</scope>
    <source>
        <strain evidence="1">CgM1</strain>
    </source>
</reference>
<gene>
    <name evidence="1" type="ORF">KQX54_020896</name>
</gene>
<evidence type="ECO:0000313" key="2">
    <source>
        <dbReference type="Proteomes" id="UP000826195"/>
    </source>
</evidence>